<reference evidence="2" key="3">
    <citation type="journal article" date="2011" name="PLoS ONE">
        <title>Genome sequence of a mesophilic hydrogenotrophic methanogen Methanocella paludicola, the first cultivated representative of the order Methanocellales.</title>
        <authorList>
            <person name="Sakai S."/>
            <person name="Takaki Y."/>
            <person name="Shimamura S."/>
            <person name="Sekine M."/>
            <person name="Tajima T."/>
            <person name="Kosugi H."/>
            <person name="Ichikawa N."/>
            <person name="Tasumi E."/>
            <person name="Hiraki A.T."/>
            <person name="Shimizu A."/>
            <person name="Kato Y."/>
            <person name="Nishiko R."/>
            <person name="Mori K."/>
            <person name="Fujita N."/>
            <person name="Imachi H."/>
            <person name="Takai K."/>
        </authorList>
    </citation>
    <scope>NUCLEOTIDE SEQUENCE [LARGE SCALE GENOMIC DNA]</scope>
    <source>
        <strain evidence="2">DSM 17711 / JCM 13418 / NBRC 101707 / SANAE</strain>
    </source>
</reference>
<dbReference type="GeneID" id="8680375"/>
<accession>D1YV41</accession>
<reference evidence="1 2" key="2">
    <citation type="journal article" date="2008" name="Int. J. Syst. Evol. Microbiol.">
        <title>Methanocella paludicola gen. nov., sp. nov., a methane-producing archaeon, the first isolate of the lineage 'Rice Cluster I', and proposal of the new archaeal order Methanocellales ord. nov.</title>
        <authorList>
            <person name="Sakai S."/>
            <person name="Imachi H."/>
            <person name="Hanada S."/>
            <person name="Ohashi A."/>
            <person name="Harada H."/>
            <person name="Kamagata Y."/>
        </authorList>
    </citation>
    <scope>NUCLEOTIDE SEQUENCE [LARGE SCALE GENOMIC DNA]</scope>
    <source>
        <strain evidence="2">DSM 17711 / JCM 13418 / NBRC 101707 / SANAE</strain>
    </source>
</reference>
<name>D1YV41_METPS</name>
<sequence length="184" mass="20698">MPEELLEPFFRKLRVGLVLQHLDKDTTLCDLGCGSGSFLRSVSGDIRAGYGFDKKAEEETFGNITIKNSFIDGKVPLETGSMDCVTLIAVLEHLDRPEDVLGECYRIVKNRGKILITTPSPASKPILEFLSYRLKIVSPVEIRDHKHYYSRSELKTILEECGFTGVQVRSFEFGLNNFAIGHKQ</sequence>
<protein>
    <recommendedName>
        <fullName evidence="3">Methyltransferase type 11 domain-containing protein</fullName>
    </recommendedName>
</protein>
<dbReference type="PANTHER" id="PTHR43591:SF110">
    <property type="entry name" value="RHODANESE DOMAIN-CONTAINING PROTEIN"/>
    <property type="match status" value="1"/>
</dbReference>
<gene>
    <name evidence="1" type="ordered locus">MCP_0241</name>
</gene>
<dbReference type="eggNOG" id="arCOG01773">
    <property type="taxonomic scope" value="Archaea"/>
</dbReference>
<dbReference type="Pfam" id="PF13489">
    <property type="entry name" value="Methyltransf_23"/>
    <property type="match status" value="1"/>
</dbReference>
<reference evidence="1 2" key="1">
    <citation type="journal article" date="2007" name="Appl. Environ. Microbiol.">
        <title>Isolation of key methanogens for global methane emission from rice paddy fields: a novel isolate affiliated with the clone cluster rice cluster I.</title>
        <authorList>
            <person name="Sakai S."/>
            <person name="Imachi H."/>
            <person name="Sekiguchi Y."/>
            <person name="Ohashi A."/>
            <person name="Harada H."/>
            <person name="Kamagata Y."/>
        </authorList>
    </citation>
    <scope>NUCLEOTIDE SEQUENCE [LARGE SCALE GENOMIC DNA]</scope>
    <source>
        <strain evidence="2">DSM 17711 / JCM 13418 / NBRC 101707 / SANAE</strain>
    </source>
</reference>
<keyword evidence="2" id="KW-1185">Reference proteome</keyword>
<evidence type="ECO:0000313" key="2">
    <source>
        <dbReference type="Proteomes" id="UP000001882"/>
    </source>
</evidence>
<evidence type="ECO:0008006" key="3">
    <source>
        <dbReference type="Google" id="ProtNLM"/>
    </source>
</evidence>
<dbReference type="OrthoDB" id="1018at2157"/>
<dbReference type="InterPro" id="IPR029063">
    <property type="entry name" value="SAM-dependent_MTases_sf"/>
</dbReference>
<dbReference type="PANTHER" id="PTHR43591">
    <property type="entry name" value="METHYLTRANSFERASE"/>
    <property type="match status" value="1"/>
</dbReference>
<dbReference type="Gene3D" id="3.40.50.150">
    <property type="entry name" value="Vaccinia Virus protein VP39"/>
    <property type="match status" value="1"/>
</dbReference>
<dbReference type="InParanoid" id="D1YV41"/>
<proteinExistence type="predicted"/>
<dbReference type="EMBL" id="AP011532">
    <property type="protein sequence ID" value="BAI60313.1"/>
    <property type="molecule type" value="Genomic_DNA"/>
</dbReference>
<dbReference type="STRING" id="304371.MCP_0241"/>
<dbReference type="SUPFAM" id="SSF53335">
    <property type="entry name" value="S-adenosyl-L-methionine-dependent methyltransferases"/>
    <property type="match status" value="1"/>
</dbReference>
<dbReference type="RefSeq" id="WP_012898993.1">
    <property type="nucleotide sequence ID" value="NC_013665.1"/>
</dbReference>
<dbReference type="Proteomes" id="UP000001882">
    <property type="component" value="Chromosome"/>
</dbReference>
<evidence type="ECO:0000313" key="1">
    <source>
        <dbReference type="EMBL" id="BAI60313.1"/>
    </source>
</evidence>
<dbReference type="CDD" id="cd02440">
    <property type="entry name" value="AdoMet_MTases"/>
    <property type="match status" value="1"/>
</dbReference>
<dbReference type="AlphaFoldDB" id="D1YV41"/>
<dbReference type="KEGG" id="mpd:MCP_0241"/>
<organism evidence="1 2">
    <name type="scientific">Methanocella paludicola (strain DSM 17711 / JCM 13418 / NBRC 101707 / SANAE)</name>
    <dbReference type="NCBI Taxonomy" id="304371"/>
    <lineage>
        <taxon>Archaea</taxon>
        <taxon>Methanobacteriati</taxon>
        <taxon>Methanobacteriota</taxon>
        <taxon>Stenosarchaea group</taxon>
        <taxon>Methanomicrobia</taxon>
        <taxon>Methanocellales</taxon>
        <taxon>Methanocellaceae</taxon>
        <taxon>Methanocella</taxon>
    </lineage>
</organism>